<keyword evidence="2" id="KW-1133">Transmembrane helix</keyword>
<evidence type="ECO:0000313" key="3">
    <source>
        <dbReference type="EMBL" id="ETN99082.1"/>
    </source>
</evidence>
<feature type="region of interest" description="Disordered" evidence="1">
    <location>
        <begin position="619"/>
        <end position="645"/>
    </location>
</feature>
<dbReference type="EMBL" id="ASPP01044967">
    <property type="protein sequence ID" value="ETN99082.1"/>
    <property type="molecule type" value="Genomic_DNA"/>
</dbReference>
<protein>
    <submittedName>
        <fullName evidence="3">Siderophore-mediated iron transport protein</fullName>
    </submittedName>
</protein>
<feature type="transmembrane region" description="Helical" evidence="2">
    <location>
        <begin position="925"/>
        <end position="950"/>
    </location>
</feature>
<keyword evidence="2" id="KW-0812">Transmembrane</keyword>
<dbReference type="SUPFAM" id="SSF47769">
    <property type="entry name" value="SAM/Pointed domain"/>
    <property type="match status" value="1"/>
</dbReference>
<keyword evidence="2" id="KW-0472">Membrane</keyword>
<keyword evidence="4" id="KW-1185">Reference proteome</keyword>
<proteinExistence type="predicted"/>
<evidence type="ECO:0000313" key="4">
    <source>
        <dbReference type="Proteomes" id="UP000023152"/>
    </source>
</evidence>
<evidence type="ECO:0000256" key="1">
    <source>
        <dbReference type="SAM" id="MobiDB-lite"/>
    </source>
</evidence>
<accession>X6LAM7</accession>
<comment type="caution">
    <text evidence="3">The sequence shown here is derived from an EMBL/GenBank/DDBJ whole genome shotgun (WGS) entry which is preliminary data.</text>
</comment>
<reference evidence="3 4" key="1">
    <citation type="journal article" date="2013" name="Curr. Biol.">
        <title>The Genome of the Foraminiferan Reticulomyxa filosa.</title>
        <authorList>
            <person name="Glockner G."/>
            <person name="Hulsmann N."/>
            <person name="Schleicher M."/>
            <person name="Noegel A.A."/>
            <person name="Eichinger L."/>
            <person name="Gallinger C."/>
            <person name="Pawlowski J."/>
            <person name="Sierra R."/>
            <person name="Euteneuer U."/>
            <person name="Pillet L."/>
            <person name="Moustafa A."/>
            <person name="Platzer M."/>
            <person name="Groth M."/>
            <person name="Szafranski K."/>
            <person name="Schliwa M."/>
        </authorList>
    </citation>
    <scope>NUCLEOTIDE SEQUENCE [LARGE SCALE GENOMIC DNA]</scope>
</reference>
<dbReference type="InterPro" id="IPR013761">
    <property type="entry name" value="SAM/pointed_sf"/>
</dbReference>
<dbReference type="AlphaFoldDB" id="X6LAM7"/>
<dbReference type="Proteomes" id="UP000023152">
    <property type="component" value="Unassembled WGS sequence"/>
</dbReference>
<gene>
    <name evidence="3" type="ORF">RFI_38403</name>
</gene>
<organism evidence="3 4">
    <name type="scientific">Reticulomyxa filosa</name>
    <dbReference type="NCBI Taxonomy" id="46433"/>
    <lineage>
        <taxon>Eukaryota</taxon>
        <taxon>Sar</taxon>
        <taxon>Rhizaria</taxon>
        <taxon>Retaria</taxon>
        <taxon>Foraminifera</taxon>
        <taxon>Monothalamids</taxon>
        <taxon>Reticulomyxidae</taxon>
        <taxon>Reticulomyxa</taxon>
    </lineage>
</organism>
<dbReference type="InterPro" id="IPR011990">
    <property type="entry name" value="TPR-like_helical_dom_sf"/>
</dbReference>
<feature type="compositionally biased region" description="Basic and acidic residues" evidence="1">
    <location>
        <begin position="738"/>
        <end position="803"/>
    </location>
</feature>
<name>X6LAM7_RETFI</name>
<evidence type="ECO:0000256" key="2">
    <source>
        <dbReference type="SAM" id="Phobius"/>
    </source>
</evidence>
<dbReference type="Gene3D" id="1.25.40.10">
    <property type="entry name" value="Tetratricopeptide repeat domain"/>
    <property type="match status" value="1"/>
</dbReference>
<sequence length="962" mass="108328">MGSNDLKWWGYEVMRAEVLSRLELRSDKAVACMAKAKEKYGGDADKCYYYASRYGLLHLAYGQHAKALEWCQKASALFPNAFIRVKVIECMMKLKQMDTASQELKRLLQDVKKGWNGNRVTNKQAQSGLIGNVDAYGEKECQFVQEWFDYIKTGYGQKHFENIIKLTDDIGNVEKSADWKPWSAWRGQMEEPVRFQILPLHTSIAVFHEHFVSRKQPLTSALFNAYMSTISGLSKKDEFMGKGLFVYELVLAQAMMCWAGTAVFTDDYSMHPTPMQLRNFMLATKDDLNAERCVILRYVMLFDALLVKRAPGPLEQLFINDASSVPQFEGIFYDLCNIGGVTADSSAVLKAILEESKKSMPILNRETEWLVFSANVKRMTDDSGNQENFEFVFGTFSKLLVKTNGKDKLSLAVFGDYLLGINRARAAIVFFAEALRLYPELRSPENMAVLSKYGFALTCASMREYMYTASRILQPIHANNPSKAGEWKDSSKATDLADVRDTAWKAEMEVLEPSQFANFASRANPVTASGIMTYLQLNMLNLYEARVAYFQTEKGEKRGNKWCLIANVLLNIVTGAVDNKAMKECADALKRTCGENAASSSVWNAAQAMFEATVALGKKGPMESKKGPQSDSLSEEVSGSKEAADGAIPPHEYAVALLIGLCAARWCSLGPMQRLDQGKAHRKMQHADPFAAETWSWTARDQTGLGGGRHYMSDFDSLAPQAKFLELSFEGKINDALEKSKTSEGPYLEEKKEEKKEKSEPKPKPEPTKTPVPKETKTPEPTPKKSDPEPEPASKAEKHEESSSLKAVSKPDQNAYKKVPLEELLKWATECENTVKSMRAEGKDKIKSWDVNKTGAFVASLPFYGHSDYYKSLILKHNVDGTKLLGADLKTLEEWGFDHLAHRARLYKKKSDFFFKNFLKCALPLFFFFILFVVLCFLKTLCPCCFFLHFNSIVRAISFFEL</sequence>
<feature type="region of interest" description="Disordered" evidence="1">
    <location>
        <begin position="738"/>
        <end position="811"/>
    </location>
</feature>